<keyword evidence="3 12" id="KW-0479">Metal-binding</keyword>
<dbReference type="FunFam" id="3.40.50.300:FF:000489">
    <property type="entry name" value="Primosome assembly protein PriA"/>
    <property type="match status" value="1"/>
</dbReference>
<dbReference type="GO" id="GO:0006270">
    <property type="term" value="P:DNA replication initiation"/>
    <property type="evidence" value="ECO:0007669"/>
    <property type="project" value="TreeGrafter"/>
</dbReference>
<feature type="binding site" evidence="12">
    <location>
        <position position="515"/>
    </location>
    <ligand>
        <name>Zn(2+)</name>
        <dbReference type="ChEBI" id="CHEBI:29105"/>
        <label>1</label>
    </ligand>
</feature>
<comment type="cofactor">
    <cofactor evidence="12">
        <name>Zn(2+)</name>
        <dbReference type="ChEBI" id="CHEBI:29105"/>
    </cofactor>
    <text evidence="12">Binds 2 zinc ions per subunit.</text>
</comment>
<reference evidence="15 16" key="1">
    <citation type="journal article" date="2023" name="Int. J. Syst. Evol. Microbiol.">
        <title>Ligilactobacillus ubinensis sp. nov., a novel species isolated from the wild ferment of a durian fruit (Durio zibethinus).</title>
        <authorList>
            <person name="Heng Y.C."/>
            <person name="Menon N."/>
            <person name="Chen B."/>
            <person name="Loo B.Z.L."/>
            <person name="Wong G.W.J."/>
            <person name="Lim A.C.H."/>
            <person name="Silvaraju S."/>
            <person name="Kittelmann S."/>
        </authorList>
    </citation>
    <scope>NUCLEOTIDE SEQUENCE [LARGE SCALE GENOMIC DNA]</scope>
    <source>
        <strain evidence="15 16">WILCCON 0076</strain>
    </source>
</reference>
<feature type="domain" description="Helicase C-terminal" evidence="14">
    <location>
        <begin position="547"/>
        <end position="701"/>
    </location>
</feature>
<dbReference type="InterPro" id="IPR001650">
    <property type="entry name" value="Helicase_C-like"/>
</dbReference>
<organism evidence="15 16">
    <name type="scientific">Ligilactobacillus ubinensis</name>
    <dbReference type="NCBI Taxonomy" id="2876789"/>
    <lineage>
        <taxon>Bacteria</taxon>
        <taxon>Bacillati</taxon>
        <taxon>Bacillota</taxon>
        <taxon>Bacilli</taxon>
        <taxon>Lactobacillales</taxon>
        <taxon>Lactobacillaceae</taxon>
        <taxon>Ligilactobacillus</taxon>
    </lineage>
</organism>
<evidence type="ECO:0000256" key="4">
    <source>
        <dbReference type="ARBA" id="ARBA00022741"/>
    </source>
</evidence>
<feature type="binding site" evidence="12">
    <location>
        <position position="539"/>
    </location>
    <ligand>
        <name>Zn(2+)</name>
        <dbReference type="ChEBI" id="CHEBI:29105"/>
        <label>2</label>
    </ligand>
</feature>
<evidence type="ECO:0000313" key="16">
    <source>
        <dbReference type="Proteomes" id="UP001139006"/>
    </source>
</evidence>
<gene>
    <name evidence="12 15" type="primary">priA</name>
    <name evidence="15" type="ORF">LB941_06585</name>
</gene>
<dbReference type="FunFam" id="3.40.1440.60:FF:000001">
    <property type="entry name" value="Primosomal protein N"/>
    <property type="match status" value="1"/>
</dbReference>
<dbReference type="PROSITE" id="PS51194">
    <property type="entry name" value="HELICASE_CTER"/>
    <property type="match status" value="1"/>
</dbReference>
<dbReference type="PANTHER" id="PTHR30580:SF0">
    <property type="entry name" value="PRIMOSOMAL PROTEIN N"/>
    <property type="match status" value="1"/>
</dbReference>
<dbReference type="Proteomes" id="UP001139006">
    <property type="component" value="Unassembled WGS sequence"/>
</dbReference>
<feature type="binding site" evidence="12">
    <location>
        <position position="524"/>
    </location>
    <ligand>
        <name>Zn(2+)</name>
        <dbReference type="ChEBI" id="CHEBI:29105"/>
        <label>2</label>
    </ligand>
</feature>
<dbReference type="InterPro" id="IPR042115">
    <property type="entry name" value="PriA_3primeBD_sf"/>
</dbReference>
<dbReference type="Pfam" id="PF18319">
    <property type="entry name" value="Zn_ribbon_PriA"/>
    <property type="match status" value="1"/>
</dbReference>
<evidence type="ECO:0000256" key="9">
    <source>
        <dbReference type="ARBA" id="ARBA00023125"/>
    </source>
</evidence>
<feature type="domain" description="Helicase ATP-binding" evidence="13">
    <location>
        <begin position="284"/>
        <end position="450"/>
    </location>
</feature>
<dbReference type="EC" id="5.6.2.4" evidence="12"/>
<dbReference type="EMBL" id="JAIULA010000010">
    <property type="protein sequence ID" value="MCP0887000.1"/>
    <property type="molecule type" value="Genomic_DNA"/>
</dbReference>
<evidence type="ECO:0000259" key="14">
    <source>
        <dbReference type="PROSITE" id="PS51194"/>
    </source>
</evidence>
<dbReference type="GO" id="GO:0006310">
    <property type="term" value="P:DNA recombination"/>
    <property type="evidence" value="ECO:0007669"/>
    <property type="project" value="InterPro"/>
</dbReference>
<dbReference type="Gene3D" id="3.40.50.300">
    <property type="entry name" value="P-loop containing nucleotide triphosphate hydrolases"/>
    <property type="match status" value="2"/>
</dbReference>
<dbReference type="GO" id="GO:0043138">
    <property type="term" value="F:3'-5' DNA helicase activity"/>
    <property type="evidence" value="ECO:0007669"/>
    <property type="project" value="UniProtKB-EC"/>
</dbReference>
<comment type="catalytic activity">
    <reaction evidence="11 12">
        <text>ATP + H2O = ADP + phosphate + H(+)</text>
        <dbReference type="Rhea" id="RHEA:13065"/>
        <dbReference type="ChEBI" id="CHEBI:15377"/>
        <dbReference type="ChEBI" id="CHEBI:15378"/>
        <dbReference type="ChEBI" id="CHEBI:30616"/>
        <dbReference type="ChEBI" id="CHEBI:43474"/>
        <dbReference type="ChEBI" id="CHEBI:456216"/>
        <dbReference type="EC" id="5.6.2.4"/>
    </reaction>
</comment>
<dbReference type="InterPro" id="IPR027417">
    <property type="entry name" value="P-loop_NTPase"/>
</dbReference>
<dbReference type="RefSeq" id="WP_253360533.1">
    <property type="nucleotide sequence ID" value="NZ_JAIULA010000010.1"/>
</dbReference>
<evidence type="ECO:0000256" key="10">
    <source>
        <dbReference type="ARBA" id="ARBA00023235"/>
    </source>
</evidence>
<comment type="function">
    <text evidence="12">Initiates the restart of stalled replication forks, which reloads the replicative helicase on sites other than the origin of replication. Recognizes and binds to abandoned replication forks and remodels them to uncover a helicase loading site. Promotes assembly of the primosome at these replication forks.</text>
</comment>
<dbReference type="Gene3D" id="3.40.1440.60">
    <property type="entry name" value="PriA, 3(prime) DNA-binding domain"/>
    <property type="match status" value="1"/>
</dbReference>
<feature type="binding site" evidence="12">
    <location>
        <position position="512"/>
    </location>
    <ligand>
        <name>Zn(2+)</name>
        <dbReference type="ChEBI" id="CHEBI:29105"/>
        <label>1</label>
    </ligand>
</feature>
<dbReference type="Pfam" id="PF00270">
    <property type="entry name" value="DEAD"/>
    <property type="match status" value="1"/>
</dbReference>
<dbReference type="HAMAP" id="MF_00983">
    <property type="entry name" value="PriA"/>
    <property type="match status" value="1"/>
</dbReference>
<feature type="binding site" evidence="12">
    <location>
        <position position="542"/>
    </location>
    <ligand>
        <name>Zn(2+)</name>
        <dbReference type="ChEBI" id="CHEBI:29105"/>
        <label>2</label>
    </ligand>
</feature>
<evidence type="ECO:0000256" key="5">
    <source>
        <dbReference type="ARBA" id="ARBA00022801"/>
    </source>
</evidence>
<evidence type="ECO:0000256" key="2">
    <source>
        <dbReference type="ARBA" id="ARBA00022705"/>
    </source>
</evidence>
<evidence type="ECO:0000256" key="7">
    <source>
        <dbReference type="ARBA" id="ARBA00022833"/>
    </source>
</evidence>
<dbReference type="Pfam" id="PF00271">
    <property type="entry name" value="Helicase_C"/>
    <property type="match status" value="1"/>
</dbReference>
<feature type="binding site" evidence="12">
    <location>
        <position position="555"/>
    </location>
    <ligand>
        <name>Zn(2+)</name>
        <dbReference type="ChEBI" id="CHEBI:29105"/>
        <label>1</label>
    </ligand>
</feature>
<evidence type="ECO:0000259" key="13">
    <source>
        <dbReference type="PROSITE" id="PS51192"/>
    </source>
</evidence>
<keyword evidence="7 12" id="KW-0862">Zinc</keyword>
<keyword evidence="16" id="KW-1185">Reference proteome</keyword>
<proteinExistence type="inferred from homology"/>
<dbReference type="NCBIfam" id="NF004066">
    <property type="entry name" value="PRK05580.1-3"/>
    <property type="match status" value="1"/>
</dbReference>
<accession>A0A9X2FKG0</accession>
<dbReference type="GO" id="GO:0016787">
    <property type="term" value="F:hydrolase activity"/>
    <property type="evidence" value="ECO:0007669"/>
    <property type="project" value="UniProtKB-KW"/>
</dbReference>
<sequence>MKMYAEVIVDVATMQTNQPYTYVIPSEFVNQIEVGMRVVVGFGRGNRRVQGFITKILAETTLAGPIKPILSIQDITPVLNTEAMLLADWLAKYTFSFKISCLQALLPSAMRAKYLKTLRLKTQDVSHEVLTLFEDKDEINFDDDKICSNLRAELVRLCKKDKLEIISHVKDKVQVKKVPAIIRILDDHDLQLEKSKLRQTAAKQLVLLNYLLNIPVGKEILQADIQAKTGLTAVNFKNGATKGWLRQVKVEKYRNPYMDVNIKATKPLKLLPQQQEATKKINDEILQHNHRVFLLQGVTGSGKTEVYLQSIAYALKQGKQALMLVPEISLTPQITRLVKSRFGQDVAMLHSGLSEGEKYDEWRRIERKEANVVVGTRSAIFAPLTNIGIIIVDEEHESSYKQEDMPRYHARDVAIWRGKYHDCPVILGSATPSLETRARAQKNVYGWLQLTQRANGNALPQVKLVDMRQKARFAPAPDISSDLLQVIQNRLNKKEQVVLMLNRRGYSSFVMCRECGFVLKCPNCDISLTLHMNTRSMRCHYCGHEEAIPQSCPSCRGKHIGYYGTGTEKIETELQELLPTARILRMDVDTTRRKGAHERLLTEFGEKKADILLGTQMIAKGLNFPNVTLVGVLNADTALELPDFRASEKTFQLLTQVSGRAGRAEKKGEVLVQTFNPDNYAIKLAQAQNYEQYFSKEMRLRHRGGYPPYYYTIQITTSFSDEVTAAKKIFQIAEQLKQVLTAEAQILGPTPRSIMRINNRYYYQLVIKYKNEPKLNEYLQKLLIHSQKDERKGLKLIIDRDPRNFI</sequence>
<dbReference type="GO" id="GO:1990077">
    <property type="term" value="C:primosome complex"/>
    <property type="evidence" value="ECO:0007669"/>
    <property type="project" value="UniProtKB-UniRule"/>
</dbReference>
<keyword evidence="1 12" id="KW-0639">Primosome</keyword>
<evidence type="ECO:0000256" key="12">
    <source>
        <dbReference type="HAMAP-Rule" id="MF_00983"/>
    </source>
</evidence>
<dbReference type="GO" id="GO:0005524">
    <property type="term" value="F:ATP binding"/>
    <property type="evidence" value="ECO:0007669"/>
    <property type="project" value="UniProtKB-UniRule"/>
</dbReference>
<dbReference type="Pfam" id="PF18074">
    <property type="entry name" value="PriA_C"/>
    <property type="match status" value="1"/>
</dbReference>
<keyword evidence="8 12" id="KW-0067">ATP-binding</keyword>
<evidence type="ECO:0000313" key="15">
    <source>
        <dbReference type="EMBL" id="MCP0887000.1"/>
    </source>
</evidence>
<dbReference type="InterPro" id="IPR011545">
    <property type="entry name" value="DEAD/DEAH_box_helicase_dom"/>
</dbReference>
<dbReference type="SMART" id="SM00487">
    <property type="entry name" value="DEXDc"/>
    <property type="match status" value="1"/>
</dbReference>
<comment type="similarity">
    <text evidence="12">Belongs to the helicase family. PriA subfamily.</text>
</comment>
<dbReference type="CDD" id="cd17929">
    <property type="entry name" value="DEXHc_priA"/>
    <property type="match status" value="1"/>
</dbReference>
<dbReference type="GO" id="GO:0003677">
    <property type="term" value="F:DNA binding"/>
    <property type="evidence" value="ECO:0007669"/>
    <property type="project" value="UniProtKB-UniRule"/>
</dbReference>
<dbReference type="CDD" id="cd18804">
    <property type="entry name" value="SF2_C_priA"/>
    <property type="match status" value="1"/>
</dbReference>
<dbReference type="AlphaFoldDB" id="A0A9X2FKG0"/>
<dbReference type="InterPro" id="IPR040498">
    <property type="entry name" value="PriA_CRR"/>
</dbReference>
<keyword evidence="6 12" id="KW-0347">Helicase</keyword>
<dbReference type="SUPFAM" id="SSF52540">
    <property type="entry name" value="P-loop containing nucleoside triphosphate hydrolases"/>
    <property type="match status" value="2"/>
</dbReference>
<dbReference type="NCBIfam" id="TIGR00595">
    <property type="entry name" value="priA"/>
    <property type="match status" value="1"/>
</dbReference>
<evidence type="ECO:0000256" key="11">
    <source>
        <dbReference type="ARBA" id="ARBA00048988"/>
    </source>
</evidence>
<dbReference type="InterPro" id="IPR041236">
    <property type="entry name" value="PriA_C"/>
</dbReference>
<feature type="binding site" evidence="12">
    <location>
        <position position="521"/>
    </location>
    <ligand>
        <name>Zn(2+)</name>
        <dbReference type="ChEBI" id="CHEBI:29105"/>
        <label>2</label>
    </ligand>
</feature>
<keyword evidence="10 12" id="KW-0413">Isomerase</keyword>
<dbReference type="SMART" id="SM00490">
    <property type="entry name" value="HELICc"/>
    <property type="match status" value="1"/>
</dbReference>
<dbReference type="GO" id="GO:0006269">
    <property type="term" value="P:DNA replication, synthesis of primer"/>
    <property type="evidence" value="ECO:0007669"/>
    <property type="project" value="UniProtKB-KW"/>
</dbReference>
<keyword evidence="9 12" id="KW-0238">DNA-binding</keyword>
<feature type="binding site" evidence="12">
    <location>
        <position position="552"/>
    </location>
    <ligand>
        <name>Zn(2+)</name>
        <dbReference type="ChEBI" id="CHEBI:29105"/>
        <label>1</label>
    </ligand>
</feature>
<dbReference type="PANTHER" id="PTHR30580">
    <property type="entry name" value="PRIMOSOMAL PROTEIN N"/>
    <property type="match status" value="1"/>
</dbReference>
<evidence type="ECO:0000256" key="3">
    <source>
        <dbReference type="ARBA" id="ARBA00022723"/>
    </source>
</evidence>
<dbReference type="InterPro" id="IPR005259">
    <property type="entry name" value="PriA"/>
</dbReference>
<keyword evidence="5 12" id="KW-0378">Hydrolase</keyword>
<comment type="caution">
    <text evidence="15">The sequence shown here is derived from an EMBL/GenBank/DDBJ whole genome shotgun (WGS) entry which is preliminary data.</text>
</comment>
<evidence type="ECO:0000256" key="1">
    <source>
        <dbReference type="ARBA" id="ARBA00022515"/>
    </source>
</evidence>
<keyword evidence="4 12" id="KW-0547">Nucleotide-binding</keyword>
<dbReference type="InterPro" id="IPR041222">
    <property type="entry name" value="PriA_3primeBD"/>
</dbReference>
<comment type="subunit">
    <text evidence="12">Component of the replication restart primosome.</text>
</comment>
<dbReference type="Pfam" id="PF17764">
    <property type="entry name" value="PriA_3primeBD"/>
    <property type="match status" value="1"/>
</dbReference>
<dbReference type="GO" id="GO:0008270">
    <property type="term" value="F:zinc ion binding"/>
    <property type="evidence" value="ECO:0007669"/>
    <property type="project" value="UniProtKB-UniRule"/>
</dbReference>
<dbReference type="InterPro" id="IPR014001">
    <property type="entry name" value="Helicase_ATP-bd"/>
</dbReference>
<dbReference type="GO" id="GO:0006302">
    <property type="term" value="P:double-strand break repair"/>
    <property type="evidence" value="ECO:0007669"/>
    <property type="project" value="InterPro"/>
</dbReference>
<protein>
    <recommendedName>
        <fullName evidence="12">Replication restart protein PriA</fullName>
    </recommendedName>
    <alternativeName>
        <fullName evidence="12">ATP-dependent DNA helicase PriA</fullName>
        <ecNumber evidence="12">5.6.2.4</ecNumber>
    </alternativeName>
    <alternativeName>
        <fullName evidence="12">DNA 3'-5' helicase PriA</fullName>
    </alternativeName>
</protein>
<comment type="catalytic activity">
    <reaction evidence="12">
        <text>Couples ATP hydrolysis with the unwinding of duplex DNA by translocating in the 3'-5' direction.</text>
        <dbReference type="EC" id="5.6.2.4"/>
    </reaction>
</comment>
<evidence type="ECO:0000256" key="8">
    <source>
        <dbReference type="ARBA" id="ARBA00022840"/>
    </source>
</evidence>
<evidence type="ECO:0000256" key="6">
    <source>
        <dbReference type="ARBA" id="ARBA00022806"/>
    </source>
</evidence>
<dbReference type="PROSITE" id="PS51192">
    <property type="entry name" value="HELICASE_ATP_BIND_1"/>
    <property type="match status" value="1"/>
</dbReference>
<name>A0A9X2FKG0_9LACO</name>
<keyword evidence="2 12" id="KW-0235">DNA replication</keyword>